<sequence length="84" mass="9746">MAQRLSIQLRSLGCDTPPSDFRKDLVAIKEELFPDWSDEALSYTRDEADRYCQAVCLRVGVKLPRDFILRQLNNVRKRSCTTLL</sequence>
<protein>
    <submittedName>
        <fullName evidence="1">Uncharacterized protein</fullName>
    </submittedName>
</protein>
<name>A0A518HCH1_9BACT</name>
<organism evidence="1 2">
    <name type="scientific">Tautonia plasticadhaerens</name>
    <dbReference type="NCBI Taxonomy" id="2527974"/>
    <lineage>
        <taxon>Bacteria</taxon>
        <taxon>Pseudomonadati</taxon>
        <taxon>Planctomycetota</taxon>
        <taxon>Planctomycetia</taxon>
        <taxon>Isosphaerales</taxon>
        <taxon>Isosphaeraceae</taxon>
        <taxon>Tautonia</taxon>
    </lineage>
</organism>
<dbReference type="AlphaFoldDB" id="A0A518HCH1"/>
<evidence type="ECO:0000313" key="1">
    <source>
        <dbReference type="EMBL" id="QDV38558.1"/>
    </source>
</evidence>
<proteinExistence type="predicted"/>
<dbReference type="KEGG" id="tpla:ElP_65130"/>
<gene>
    <name evidence="1" type="ORF">ElP_65130</name>
</gene>
<accession>A0A518HCH1</accession>
<keyword evidence="2" id="KW-1185">Reference proteome</keyword>
<dbReference type="Proteomes" id="UP000317835">
    <property type="component" value="Chromosome"/>
</dbReference>
<dbReference type="EMBL" id="CP036426">
    <property type="protein sequence ID" value="QDV38558.1"/>
    <property type="molecule type" value="Genomic_DNA"/>
</dbReference>
<evidence type="ECO:0000313" key="2">
    <source>
        <dbReference type="Proteomes" id="UP000317835"/>
    </source>
</evidence>
<reference evidence="1 2" key="1">
    <citation type="submission" date="2019-02" db="EMBL/GenBank/DDBJ databases">
        <title>Deep-cultivation of Planctomycetes and their phenomic and genomic characterization uncovers novel biology.</title>
        <authorList>
            <person name="Wiegand S."/>
            <person name="Jogler M."/>
            <person name="Boedeker C."/>
            <person name="Pinto D."/>
            <person name="Vollmers J."/>
            <person name="Rivas-Marin E."/>
            <person name="Kohn T."/>
            <person name="Peeters S.H."/>
            <person name="Heuer A."/>
            <person name="Rast P."/>
            <person name="Oberbeckmann S."/>
            <person name="Bunk B."/>
            <person name="Jeske O."/>
            <person name="Meyerdierks A."/>
            <person name="Storesund J.E."/>
            <person name="Kallscheuer N."/>
            <person name="Luecker S."/>
            <person name="Lage O.M."/>
            <person name="Pohl T."/>
            <person name="Merkel B.J."/>
            <person name="Hornburger P."/>
            <person name="Mueller R.-W."/>
            <person name="Bruemmer F."/>
            <person name="Labrenz M."/>
            <person name="Spormann A.M."/>
            <person name="Op den Camp H."/>
            <person name="Overmann J."/>
            <person name="Amann R."/>
            <person name="Jetten M.S.M."/>
            <person name="Mascher T."/>
            <person name="Medema M.H."/>
            <person name="Devos D.P."/>
            <person name="Kaster A.-K."/>
            <person name="Ovreas L."/>
            <person name="Rohde M."/>
            <person name="Galperin M.Y."/>
            <person name="Jogler C."/>
        </authorList>
    </citation>
    <scope>NUCLEOTIDE SEQUENCE [LARGE SCALE GENOMIC DNA]</scope>
    <source>
        <strain evidence="1 2">ElP</strain>
    </source>
</reference>